<dbReference type="GO" id="GO:0005874">
    <property type="term" value="C:microtubule"/>
    <property type="evidence" value="ECO:0007669"/>
    <property type="project" value="InterPro"/>
</dbReference>
<sequence length="165" mass="18213">MATLVESADIETLSSSSNVMASPMSASLSHRFVDNKFYLLVVIGEMVTEDHLKCAIADIEKGIRSWDTNLIDCNLDQELKLFVSRHSARFSADVREDASRSLSLSLALSLLLTLSPSSGTRCSNPQQYLVCDLCAVCDCIMCLWICSVSIELGCLPIEWAIKQWS</sequence>
<accession>A0AAZ3RV50</accession>
<dbReference type="InterPro" id="IPR056617">
    <property type="entry name" value="MAP1B/S_N"/>
</dbReference>
<name>A0AAZ3RV50_ONCTS</name>
<evidence type="ECO:0000259" key="1">
    <source>
        <dbReference type="Pfam" id="PF23415"/>
    </source>
</evidence>
<dbReference type="GO" id="GO:0000226">
    <property type="term" value="P:microtubule cytoskeleton organization"/>
    <property type="evidence" value="ECO:0007669"/>
    <property type="project" value="InterPro"/>
</dbReference>
<dbReference type="Ensembl" id="ENSOTST00005177952.1">
    <property type="protein sequence ID" value="ENSOTSP00005145336.1"/>
    <property type="gene ID" value="ENSOTSG00005021969.2"/>
</dbReference>
<dbReference type="AlphaFoldDB" id="A0AAZ3RV50"/>
<organism evidence="2 3">
    <name type="scientific">Oncorhynchus tshawytscha</name>
    <name type="common">Chinook salmon</name>
    <name type="synonym">Salmo tshawytscha</name>
    <dbReference type="NCBI Taxonomy" id="74940"/>
    <lineage>
        <taxon>Eukaryota</taxon>
        <taxon>Metazoa</taxon>
        <taxon>Chordata</taxon>
        <taxon>Craniata</taxon>
        <taxon>Vertebrata</taxon>
        <taxon>Euteleostomi</taxon>
        <taxon>Actinopterygii</taxon>
        <taxon>Neopterygii</taxon>
        <taxon>Teleostei</taxon>
        <taxon>Protacanthopterygii</taxon>
        <taxon>Salmoniformes</taxon>
        <taxon>Salmonidae</taxon>
        <taxon>Salmoninae</taxon>
        <taxon>Oncorhynchus</taxon>
    </lineage>
</organism>
<keyword evidence="3" id="KW-1185">Reference proteome</keyword>
<dbReference type="InterPro" id="IPR026074">
    <property type="entry name" value="MAP1"/>
</dbReference>
<reference evidence="3" key="1">
    <citation type="journal article" date="2018" name="PLoS ONE">
        <title>Chinook salmon (Oncorhynchus tshawytscha) genome and transcriptome.</title>
        <authorList>
            <person name="Christensen K.A."/>
            <person name="Leong J.S."/>
            <person name="Sakhrani D."/>
            <person name="Biagi C.A."/>
            <person name="Minkley D.R."/>
            <person name="Withler R.E."/>
            <person name="Rondeau E.B."/>
            <person name="Koop B.F."/>
            <person name="Devlin R.H."/>
        </authorList>
    </citation>
    <scope>NUCLEOTIDE SEQUENCE [LARGE SCALE GENOMIC DNA]</scope>
</reference>
<protein>
    <recommendedName>
        <fullName evidence="1">Microtubule-associated protein 1B/S N-terminal domain-containing protein</fullName>
    </recommendedName>
</protein>
<dbReference type="GO" id="GO:0031114">
    <property type="term" value="P:regulation of microtubule depolymerization"/>
    <property type="evidence" value="ECO:0007669"/>
    <property type="project" value="TreeGrafter"/>
</dbReference>
<dbReference type="GO" id="GO:0003779">
    <property type="term" value="F:actin binding"/>
    <property type="evidence" value="ECO:0007669"/>
    <property type="project" value="TreeGrafter"/>
</dbReference>
<feature type="domain" description="Microtubule-associated protein 1B/S N-terminal" evidence="1">
    <location>
        <begin position="39"/>
        <end position="124"/>
    </location>
</feature>
<evidence type="ECO:0000313" key="2">
    <source>
        <dbReference type="Ensembl" id="ENSOTSP00005145336.1"/>
    </source>
</evidence>
<dbReference type="GO" id="GO:0043025">
    <property type="term" value="C:neuronal cell body"/>
    <property type="evidence" value="ECO:0007669"/>
    <property type="project" value="TreeGrafter"/>
</dbReference>
<dbReference type="GO" id="GO:0005829">
    <property type="term" value="C:cytosol"/>
    <property type="evidence" value="ECO:0007669"/>
    <property type="project" value="TreeGrafter"/>
</dbReference>
<dbReference type="GO" id="GO:0008017">
    <property type="term" value="F:microtubule binding"/>
    <property type="evidence" value="ECO:0007669"/>
    <property type="project" value="InterPro"/>
</dbReference>
<dbReference type="GO" id="GO:0005875">
    <property type="term" value="C:microtubule associated complex"/>
    <property type="evidence" value="ECO:0007669"/>
    <property type="project" value="TreeGrafter"/>
</dbReference>
<dbReference type="Pfam" id="PF23415">
    <property type="entry name" value="MAPB1_N"/>
    <property type="match status" value="1"/>
</dbReference>
<dbReference type="GO" id="GO:0030425">
    <property type="term" value="C:dendrite"/>
    <property type="evidence" value="ECO:0007669"/>
    <property type="project" value="TreeGrafter"/>
</dbReference>
<dbReference type="PANTHER" id="PTHR13843:SF5">
    <property type="entry name" value="MICROTUBULE-ASSOCIATED PROTEIN 1B"/>
    <property type="match status" value="1"/>
</dbReference>
<dbReference type="GeneTree" id="ENSGT00940000155897"/>
<gene>
    <name evidence="2" type="primary">MAP1B</name>
</gene>
<reference evidence="2" key="3">
    <citation type="submission" date="2025-09" db="UniProtKB">
        <authorList>
            <consortium name="Ensembl"/>
        </authorList>
    </citation>
    <scope>IDENTIFICATION</scope>
</reference>
<dbReference type="PANTHER" id="PTHR13843">
    <property type="entry name" value="MICROTUBULE-ASSOCIATED PROTEIN"/>
    <property type="match status" value="1"/>
</dbReference>
<reference evidence="2" key="2">
    <citation type="submission" date="2025-08" db="UniProtKB">
        <authorList>
            <consortium name="Ensembl"/>
        </authorList>
    </citation>
    <scope>IDENTIFICATION</scope>
</reference>
<dbReference type="GO" id="GO:0016358">
    <property type="term" value="P:dendrite development"/>
    <property type="evidence" value="ECO:0007669"/>
    <property type="project" value="TreeGrafter"/>
</dbReference>
<dbReference type="GO" id="GO:0045202">
    <property type="term" value="C:synapse"/>
    <property type="evidence" value="ECO:0007669"/>
    <property type="project" value="TreeGrafter"/>
</dbReference>
<proteinExistence type="predicted"/>
<dbReference type="GO" id="GO:0007409">
    <property type="term" value="P:axonogenesis"/>
    <property type="evidence" value="ECO:0007669"/>
    <property type="project" value="TreeGrafter"/>
</dbReference>
<evidence type="ECO:0000313" key="3">
    <source>
        <dbReference type="Proteomes" id="UP000694402"/>
    </source>
</evidence>
<dbReference type="Proteomes" id="UP000694402">
    <property type="component" value="Unassembled WGS sequence"/>
</dbReference>